<evidence type="ECO:0000256" key="2">
    <source>
        <dbReference type="SAM" id="MobiDB-lite"/>
    </source>
</evidence>
<keyword evidence="1" id="KW-0723">Serine/threonine-protein kinase</keyword>
<dbReference type="EMBL" id="VMNX01000182">
    <property type="protein sequence ID" value="MPY53250.1"/>
    <property type="molecule type" value="Genomic_DNA"/>
</dbReference>
<dbReference type="CDD" id="cd16936">
    <property type="entry name" value="HATPase_RsbW-like"/>
    <property type="match status" value="1"/>
</dbReference>
<evidence type="ECO:0000256" key="1">
    <source>
        <dbReference type="ARBA" id="ARBA00022527"/>
    </source>
</evidence>
<feature type="domain" description="Histidine kinase/HSP90-like ATPase" evidence="3">
    <location>
        <begin position="122"/>
        <end position="237"/>
    </location>
</feature>
<accession>A0A5N8X0V2</accession>
<keyword evidence="1" id="KW-0808">Transferase</keyword>
<evidence type="ECO:0000313" key="5">
    <source>
        <dbReference type="Proteomes" id="UP000373149"/>
    </source>
</evidence>
<keyword evidence="5" id="KW-1185">Reference proteome</keyword>
<comment type="caution">
    <text evidence="4">The sequence shown here is derived from an EMBL/GenBank/DDBJ whole genome shotgun (WGS) entry which is preliminary data.</text>
</comment>
<dbReference type="PANTHER" id="PTHR35526:SF3">
    <property type="entry name" value="ANTI-SIGMA-F FACTOR RSBW"/>
    <property type="match status" value="1"/>
</dbReference>
<dbReference type="SUPFAM" id="SSF55874">
    <property type="entry name" value="ATPase domain of HSP90 chaperone/DNA topoisomerase II/histidine kinase"/>
    <property type="match status" value="1"/>
</dbReference>
<dbReference type="Pfam" id="PF13581">
    <property type="entry name" value="HATPase_c_2"/>
    <property type="match status" value="1"/>
</dbReference>
<dbReference type="AlphaFoldDB" id="A0A5N8X0V2"/>
<dbReference type="InterPro" id="IPR036890">
    <property type="entry name" value="HATPase_C_sf"/>
</dbReference>
<dbReference type="GO" id="GO:0005524">
    <property type="term" value="F:ATP binding"/>
    <property type="evidence" value="ECO:0007669"/>
    <property type="project" value="UniProtKB-KW"/>
</dbReference>
<dbReference type="Proteomes" id="UP000373149">
    <property type="component" value="Unassembled WGS sequence"/>
</dbReference>
<name>A0A5N8X0V2_9ACTN</name>
<dbReference type="PANTHER" id="PTHR35526">
    <property type="entry name" value="ANTI-SIGMA-F FACTOR RSBW-RELATED"/>
    <property type="match status" value="1"/>
</dbReference>
<dbReference type="Gene3D" id="3.30.565.10">
    <property type="entry name" value="Histidine kinase-like ATPase, C-terminal domain"/>
    <property type="match status" value="1"/>
</dbReference>
<organism evidence="4 5">
    <name type="scientific">Streptomyces acidicola</name>
    <dbReference type="NCBI Taxonomy" id="2596892"/>
    <lineage>
        <taxon>Bacteria</taxon>
        <taxon>Bacillati</taxon>
        <taxon>Actinomycetota</taxon>
        <taxon>Actinomycetes</taxon>
        <taxon>Kitasatosporales</taxon>
        <taxon>Streptomycetaceae</taxon>
        <taxon>Streptomyces</taxon>
    </lineage>
</organism>
<keyword evidence="4" id="KW-0547">Nucleotide-binding</keyword>
<keyword evidence="4" id="KW-0067">ATP-binding</keyword>
<feature type="region of interest" description="Disordered" evidence="2">
    <location>
        <begin position="67"/>
        <end position="107"/>
    </location>
</feature>
<sequence length="249" mass="26272">MHMVCAPETAWSNEMFYDMSRRGKWVSPTVKKRAVRIRNVSATGHVMGAMVLGIKDLDLSTQRFRATQDRDTMHQSHTTCRPEGAPSSHTGASGGKRLTRGPTLPAQLPASGTPQGVICWLLPAEPATVPGARHRALDMLRACGLDAEGDAAAALEVIVSELVTNAVLHGAGAWLTLGMGIRGREVCVEVQDGSAAPIVKRAAACEGESGRGLALIAALASNWGTRLVPGGKTVWATLVLPLSARRAAR</sequence>
<evidence type="ECO:0000259" key="3">
    <source>
        <dbReference type="Pfam" id="PF13581"/>
    </source>
</evidence>
<reference evidence="4 5" key="1">
    <citation type="submission" date="2019-09" db="EMBL/GenBank/DDBJ databases">
        <authorList>
            <person name="Duangmal K."/>
            <person name="Teo W.F.A."/>
            <person name="Lipun K."/>
        </authorList>
    </citation>
    <scope>NUCLEOTIDE SEQUENCE [LARGE SCALE GENOMIC DNA]</scope>
    <source>
        <strain evidence="4 5">K1PN6</strain>
    </source>
</reference>
<dbReference type="GO" id="GO:0004674">
    <property type="term" value="F:protein serine/threonine kinase activity"/>
    <property type="evidence" value="ECO:0007669"/>
    <property type="project" value="UniProtKB-KW"/>
</dbReference>
<protein>
    <submittedName>
        <fullName evidence="4">ATP-binding protein</fullName>
    </submittedName>
</protein>
<dbReference type="InterPro" id="IPR003594">
    <property type="entry name" value="HATPase_dom"/>
</dbReference>
<gene>
    <name evidence="4" type="ORF">FPZ41_33650</name>
</gene>
<evidence type="ECO:0000313" key="4">
    <source>
        <dbReference type="EMBL" id="MPY53250.1"/>
    </source>
</evidence>
<dbReference type="InterPro" id="IPR050267">
    <property type="entry name" value="Anti-sigma-factor_SerPK"/>
</dbReference>
<proteinExistence type="predicted"/>
<keyword evidence="1" id="KW-0418">Kinase</keyword>